<dbReference type="AlphaFoldDB" id="A0A6I1ML21"/>
<dbReference type="EMBL" id="WHJC01000027">
    <property type="protein sequence ID" value="MPQ42912.1"/>
    <property type="molecule type" value="Genomic_DNA"/>
</dbReference>
<feature type="transmembrane region" description="Helical" evidence="1">
    <location>
        <begin position="49"/>
        <end position="82"/>
    </location>
</feature>
<keyword evidence="1" id="KW-0472">Membrane</keyword>
<evidence type="ECO:0008006" key="4">
    <source>
        <dbReference type="Google" id="ProtNLM"/>
    </source>
</evidence>
<evidence type="ECO:0000256" key="1">
    <source>
        <dbReference type="SAM" id="Phobius"/>
    </source>
</evidence>
<sequence>MIQYGTTTIISGRTDNLVNAFTIIMIIVLILHIVALIKSKKAGISLAGSILGIIGSALFAIIGSIMGVVSMVLFILASIFLFKQKKVA</sequence>
<organism evidence="2 3">
    <name type="scientific">Clostridium tarantellae</name>
    <dbReference type="NCBI Taxonomy" id="39493"/>
    <lineage>
        <taxon>Bacteria</taxon>
        <taxon>Bacillati</taxon>
        <taxon>Bacillota</taxon>
        <taxon>Clostridia</taxon>
        <taxon>Eubacteriales</taxon>
        <taxon>Clostridiaceae</taxon>
        <taxon>Clostridium</taxon>
    </lineage>
</organism>
<accession>A0A6I1ML21</accession>
<protein>
    <recommendedName>
        <fullName evidence="4">DUF4064 domain-containing protein</fullName>
    </recommendedName>
</protein>
<dbReference type="Proteomes" id="UP000430345">
    <property type="component" value="Unassembled WGS sequence"/>
</dbReference>
<proteinExistence type="predicted"/>
<keyword evidence="1" id="KW-0812">Transmembrane</keyword>
<comment type="caution">
    <text evidence="2">The sequence shown here is derived from an EMBL/GenBank/DDBJ whole genome shotgun (WGS) entry which is preliminary data.</text>
</comment>
<evidence type="ECO:0000313" key="2">
    <source>
        <dbReference type="EMBL" id="MPQ42912.1"/>
    </source>
</evidence>
<evidence type="ECO:0000313" key="3">
    <source>
        <dbReference type="Proteomes" id="UP000430345"/>
    </source>
</evidence>
<name>A0A6I1ML21_9CLOT</name>
<gene>
    <name evidence="2" type="ORF">GBZ86_03970</name>
</gene>
<keyword evidence="1" id="KW-1133">Transmembrane helix</keyword>
<reference evidence="2 3" key="1">
    <citation type="submission" date="2019-10" db="EMBL/GenBank/DDBJ databases">
        <title>The Genome Sequence of Clostridium tarantellae Isolated from Fish Brain.</title>
        <authorList>
            <person name="Bano L."/>
            <person name="Kiel M."/>
            <person name="Sales G."/>
            <person name="Doxey A.C."/>
            <person name="Mansfield M.J."/>
            <person name="Schiavone M."/>
            <person name="Rossetto O."/>
            <person name="Pirazzini M."/>
            <person name="Dobrindt U."/>
            <person name="Montecucco C."/>
        </authorList>
    </citation>
    <scope>NUCLEOTIDE SEQUENCE [LARGE SCALE GENOMIC DNA]</scope>
    <source>
        <strain evidence="2 3">DSM 3997</strain>
    </source>
</reference>
<feature type="transmembrane region" description="Helical" evidence="1">
    <location>
        <begin position="17"/>
        <end position="37"/>
    </location>
</feature>
<keyword evidence="3" id="KW-1185">Reference proteome</keyword>